<evidence type="ECO:0000313" key="2">
    <source>
        <dbReference type="EMBL" id="KDQ15733.1"/>
    </source>
</evidence>
<dbReference type="STRING" id="930990.A0A067MIY0"/>
<dbReference type="InterPro" id="IPR051477">
    <property type="entry name" value="Expansin_CellWall"/>
</dbReference>
<keyword evidence="3" id="KW-1185">Reference proteome</keyword>
<dbReference type="PANTHER" id="PTHR31836:SF27">
    <property type="entry name" value="RLPA-LIKE PROTEIN DOUBLE-PSI BETA-BARREL DOMAIN-CONTAINING PROTEIN"/>
    <property type="match status" value="1"/>
</dbReference>
<proteinExistence type="predicted"/>
<dbReference type="CDD" id="cd22191">
    <property type="entry name" value="DPBB_RlpA_EXP_N-like"/>
    <property type="match status" value="1"/>
</dbReference>
<keyword evidence="1" id="KW-0732">Signal</keyword>
<dbReference type="InParanoid" id="A0A067MIY0"/>
<dbReference type="HOGENOM" id="CLU_047639_6_2_1"/>
<dbReference type="PANTHER" id="PTHR31836">
    <property type="match status" value="1"/>
</dbReference>
<evidence type="ECO:0008006" key="4">
    <source>
        <dbReference type="Google" id="ProtNLM"/>
    </source>
</evidence>
<dbReference type="AlphaFoldDB" id="A0A067MIY0"/>
<evidence type="ECO:0000313" key="3">
    <source>
        <dbReference type="Proteomes" id="UP000027195"/>
    </source>
</evidence>
<protein>
    <recommendedName>
        <fullName evidence="4">RlpA-like protein double-psi beta-barrel domain-containing protein</fullName>
    </recommendedName>
</protein>
<reference evidence="3" key="1">
    <citation type="journal article" date="2014" name="Proc. Natl. Acad. Sci. U.S.A.">
        <title>Extensive sampling of basidiomycete genomes demonstrates inadequacy of the white-rot/brown-rot paradigm for wood decay fungi.</title>
        <authorList>
            <person name="Riley R."/>
            <person name="Salamov A.A."/>
            <person name="Brown D.W."/>
            <person name="Nagy L.G."/>
            <person name="Floudas D."/>
            <person name="Held B.W."/>
            <person name="Levasseur A."/>
            <person name="Lombard V."/>
            <person name="Morin E."/>
            <person name="Otillar R."/>
            <person name="Lindquist E.A."/>
            <person name="Sun H."/>
            <person name="LaButti K.M."/>
            <person name="Schmutz J."/>
            <person name="Jabbour D."/>
            <person name="Luo H."/>
            <person name="Baker S.E."/>
            <person name="Pisabarro A.G."/>
            <person name="Walton J.D."/>
            <person name="Blanchette R.A."/>
            <person name="Henrissat B."/>
            <person name="Martin F."/>
            <person name="Cullen D."/>
            <person name="Hibbett D.S."/>
            <person name="Grigoriev I.V."/>
        </authorList>
    </citation>
    <scope>NUCLEOTIDE SEQUENCE [LARGE SCALE GENOMIC DNA]</scope>
    <source>
        <strain evidence="3">FD-172 SS1</strain>
    </source>
</reference>
<dbReference type="EMBL" id="KL198031">
    <property type="protein sequence ID" value="KDQ15733.1"/>
    <property type="molecule type" value="Genomic_DNA"/>
</dbReference>
<name>A0A067MIY0_BOTB1</name>
<dbReference type="InterPro" id="IPR036908">
    <property type="entry name" value="RlpA-like_sf"/>
</dbReference>
<dbReference type="Gene3D" id="2.40.40.10">
    <property type="entry name" value="RlpA-like domain"/>
    <property type="match status" value="1"/>
</dbReference>
<dbReference type="SUPFAM" id="SSF50685">
    <property type="entry name" value="Barwin-like endoglucanases"/>
    <property type="match status" value="1"/>
</dbReference>
<gene>
    <name evidence="2" type="ORF">BOTBODRAFT_286502</name>
</gene>
<sequence>MWEERPLRAPYLIIDRKSQPDRSDLFDSHKYGPVFGLSTVSTFVTAAAVPPSPPSPPVNHTGDASYFDLGDPSVGACGQSYASTDFAAATSATIFNADPSICGRTINISFQNKTATATVVDSCDTSDCGDNDLILTAAVFEELAPLSVGILQGVQWTFA</sequence>
<dbReference type="OrthoDB" id="406505at2759"/>
<dbReference type="Proteomes" id="UP000027195">
    <property type="component" value="Unassembled WGS sequence"/>
</dbReference>
<evidence type="ECO:0000256" key="1">
    <source>
        <dbReference type="ARBA" id="ARBA00022729"/>
    </source>
</evidence>
<organism evidence="2 3">
    <name type="scientific">Botryobasidium botryosum (strain FD-172 SS1)</name>
    <dbReference type="NCBI Taxonomy" id="930990"/>
    <lineage>
        <taxon>Eukaryota</taxon>
        <taxon>Fungi</taxon>
        <taxon>Dikarya</taxon>
        <taxon>Basidiomycota</taxon>
        <taxon>Agaricomycotina</taxon>
        <taxon>Agaricomycetes</taxon>
        <taxon>Cantharellales</taxon>
        <taxon>Botryobasidiaceae</taxon>
        <taxon>Botryobasidium</taxon>
    </lineage>
</organism>
<accession>A0A067MIY0</accession>